<protein>
    <submittedName>
        <fullName evidence="2">Sigma-70 family RNA polymerase sigma factor</fullName>
    </submittedName>
</protein>
<proteinExistence type="predicted"/>
<evidence type="ECO:0000313" key="1">
    <source>
        <dbReference type="Proteomes" id="UP000095287"/>
    </source>
</evidence>
<name>A0A1I8AWY8_9BILA</name>
<dbReference type="Proteomes" id="UP000095287">
    <property type="component" value="Unplaced"/>
</dbReference>
<dbReference type="AlphaFoldDB" id="A0A1I8AWY8"/>
<keyword evidence="1" id="KW-1185">Reference proteome</keyword>
<evidence type="ECO:0000313" key="2">
    <source>
        <dbReference type="WBParaSite" id="L893_g9803.t1"/>
    </source>
</evidence>
<sequence length="38" mass="4633">MFSFHSTDRITRKLDDDLVERVKLQFQKHEEELICLVI</sequence>
<organism evidence="1 2">
    <name type="scientific">Steinernema glaseri</name>
    <dbReference type="NCBI Taxonomy" id="37863"/>
    <lineage>
        <taxon>Eukaryota</taxon>
        <taxon>Metazoa</taxon>
        <taxon>Ecdysozoa</taxon>
        <taxon>Nematoda</taxon>
        <taxon>Chromadorea</taxon>
        <taxon>Rhabditida</taxon>
        <taxon>Tylenchina</taxon>
        <taxon>Panagrolaimomorpha</taxon>
        <taxon>Strongyloidoidea</taxon>
        <taxon>Steinernematidae</taxon>
        <taxon>Steinernema</taxon>
    </lineage>
</organism>
<reference evidence="2" key="1">
    <citation type="submission" date="2016-11" db="UniProtKB">
        <authorList>
            <consortium name="WormBaseParasite"/>
        </authorList>
    </citation>
    <scope>IDENTIFICATION</scope>
</reference>
<accession>A0A1I8AWY8</accession>
<dbReference type="WBParaSite" id="L893_g9803.t1">
    <property type="protein sequence ID" value="L893_g9803.t1"/>
    <property type="gene ID" value="L893_g9803"/>
</dbReference>